<keyword evidence="7 14" id="KW-0175">Coiled coil</keyword>
<evidence type="ECO:0000256" key="5">
    <source>
        <dbReference type="ARBA" id="ARBA00022490"/>
    </source>
</evidence>
<evidence type="ECO:0000313" key="17">
    <source>
        <dbReference type="RefSeq" id="XP_015186171.1"/>
    </source>
</evidence>
<evidence type="ECO:0000259" key="15">
    <source>
        <dbReference type="Pfam" id="PF13868"/>
    </source>
</evidence>
<dbReference type="GeneID" id="107071571"/>
<comment type="function">
    <text evidence="13">Microtubule inner protein (MIP) part of the dynein-decorated doublet microtubules (DMTs) in cilia axoneme, which is required for motile cilia beating. May play a role in the control of meiotic division and germ cell differentiation through regulation of pairing and recombination during meiosis. Required for sperm flagella assembly. May play a role in the assembly and function of the outer dynein arm-docking complex (ODA-DC). ODA-DC mediates outer dynein arms (ODA) binding onto the axonemal doublet microtubules.</text>
</comment>
<feature type="coiled-coil region" evidence="14">
    <location>
        <begin position="184"/>
        <end position="246"/>
    </location>
</feature>
<accession>A0ABM1J134</accession>
<feature type="domain" description="Trichohyalin-plectin-homology" evidence="15">
    <location>
        <begin position="23"/>
        <end position="373"/>
    </location>
</feature>
<name>A0ABM1J134_POLDO</name>
<evidence type="ECO:0000256" key="9">
    <source>
        <dbReference type="ARBA" id="ARBA00023212"/>
    </source>
</evidence>
<dbReference type="Pfam" id="PF13868">
    <property type="entry name" value="TPH"/>
    <property type="match status" value="1"/>
</dbReference>
<feature type="coiled-coil region" evidence="14">
    <location>
        <begin position="22"/>
        <end position="148"/>
    </location>
</feature>
<evidence type="ECO:0000256" key="1">
    <source>
        <dbReference type="ARBA" id="ARBA00004123"/>
    </source>
</evidence>
<gene>
    <name evidence="17" type="primary">LOC107071571</name>
</gene>
<keyword evidence="16" id="KW-1185">Reference proteome</keyword>
<keyword evidence="12" id="KW-0966">Cell projection</keyword>
<keyword evidence="9" id="KW-0206">Cytoskeleton</keyword>
<evidence type="ECO:0000256" key="2">
    <source>
        <dbReference type="ARBA" id="ARBA00004611"/>
    </source>
</evidence>
<evidence type="ECO:0000256" key="6">
    <source>
        <dbReference type="ARBA" id="ARBA00022846"/>
    </source>
</evidence>
<proteinExistence type="inferred from homology"/>
<dbReference type="PANTHER" id="PTHR19265:SF0">
    <property type="entry name" value="MEIOSIS-SPECIFIC NUCLEAR STRUCTURAL PROTEIN 1"/>
    <property type="match status" value="1"/>
</dbReference>
<evidence type="ECO:0000256" key="12">
    <source>
        <dbReference type="ARBA" id="ARBA00023273"/>
    </source>
</evidence>
<keyword evidence="6" id="KW-0282">Flagellum</keyword>
<evidence type="ECO:0000256" key="13">
    <source>
        <dbReference type="ARBA" id="ARBA00046114"/>
    </source>
</evidence>
<evidence type="ECO:0000256" key="3">
    <source>
        <dbReference type="ARBA" id="ARBA00009158"/>
    </source>
</evidence>
<evidence type="ECO:0000256" key="4">
    <source>
        <dbReference type="ARBA" id="ARBA00014813"/>
    </source>
</evidence>
<dbReference type="Proteomes" id="UP000694924">
    <property type="component" value="Unplaced"/>
</dbReference>
<comment type="subcellular location">
    <subcellularLocation>
        <location evidence="2">Cytoplasm</location>
        <location evidence="2">Cytoskeleton</location>
        <location evidence="2">Flagellum axoneme</location>
    </subcellularLocation>
    <subcellularLocation>
        <location evidence="1">Nucleus</location>
    </subcellularLocation>
</comment>
<organism evidence="16 17">
    <name type="scientific">Polistes dominula</name>
    <name type="common">European paper wasp</name>
    <name type="synonym">Vespa dominula</name>
    <dbReference type="NCBI Taxonomy" id="743375"/>
    <lineage>
        <taxon>Eukaryota</taxon>
        <taxon>Metazoa</taxon>
        <taxon>Ecdysozoa</taxon>
        <taxon>Arthropoda</taxon>
        <taxon>Hexapoda</taxon>
        <taxon>Insecta</taxon>
        <taxon>Pterygota</taxon>
        <taxon>Neoptera</taxon>
        <taxon>Endopterygota</taxon>
        <taxon>Hymenoptera</taxon>
        <taxon>Apocrita</taxon>
        <taxon>Aculeata</taxon>
        <taxon>Vespoidea</taxon>
        <taxon>Vespidae</taxon>
        <taxon>Polistinae</taxon>
        <taxon>Polistini</taxon>
        <taxon>Polistes</taxon>
    </lineage>
</organism>
<dbReference type="PANTHER" id="PTHR19265">
    <property type="entry name" value="MEIOSIS-SPECIFIC NUCLEAR STRUCTURAL PROTEIN 1"/>
    <property type="match status" value="1"/>
</dbReference>
<keyword evidence="11" id="KW-0469">Meiosis</keyword>
<protein>
    <recommendedName>
        <fullName evidence="4">Meiosis-specific nuclear structural protein 1</fullName>
    </recommendedName>
</protein>
<evidence type="ECO:0000256" key="14">
    <source>
        <dbReference type="SAM" id="Coils"/>
    </source>
</evidence>
<dbReference type="InterPro" id="IPR043597">
    <property type="entry name" value="TPH_dom"/>
</dbReference>
<dbReference type="RefSeq" id="XP_015186171.1">
    <property type="nucleotide sequence ID" value="XM_015330685.1"/>
</dbReference>
<evidence type="ECO:0000256" key="7">
    <source>
        <dbReference type="ARBA" id="ARBA00023054"/>
    </source>
</evidence>
<keyword evidence="8" id="KW-0969">Cilium</keyword>
<reference evidence="17" key="1">
    <citation type="submission" date="2025-08" db="UniProtKB">
        <authorList>
            <consortium name="RefSeq"/>
        </authorList>
    </citation>
    <scope>IDENTIFICATION</scope>
    <source>
        <tissue evidence="17">Whole body</tissue>
    </source>
</reference>
<keyword evidence="10" id="KW-0539">Nucleus</keyword>
<comment type="similarity">
    <text evidence="3">Belongs to the MNS1 family.</text>
</comment>
<evidence type="ECO:0000256" key="8">
    <source>
        <dbReference type="ARBA" id="ARBA00023069"/>
    </source>
</evidence>
<sequence length="433" mass="52099">MDWENGRVVGGRRRNIGSMLRNRESTDEITKLEEELKRAYCRKELVAQLAAKKSQEDMERAKAHLESEKNRLLASIELDDEDRRRIIKRDEAREEMVREIAERRAREAEEKTRLMEEGLRERRHLEEVDRKLEEYENLKKLKKKLQLTSDMIKDRKMSSDLFDIQMAYKKEEEEKLERDRRIYLQEIERRAKEAQNRRVELEKRRERVLTSLLTTILEEDASEREKKRLLQELVFEELELDRVIRDWQDRDIKNRMTKALANSLKEQIKLTELCKANFLRRNQQFAEEMSKKLAEDDKITRLNADAKKRALFKYRQDLEKMIIERQRIIEEEISKIEQEIQEEHILEACRQELIKKERSSLLLEHAANVAEYLDTSLLTEYEQDILHNISLSSMNETTKEKNDDNSKIRNVSNLPEEDYSVVENINKLHFHES</sequence>
<dbReference type="InterPro" id="IPR026504">
    <property type="entry name" value="MNS1"/>
</dbReference>
<evidence type="ECO:0000256" key="11">
    <source>
        <dbReference type="ARBA" id="ARBA00023254"/>
    </source>
</evidence>
<keyword evidence="5" id="KW-0963">Cytoplasm</keyword>
<evidence type="ECO:0000256" key="10">
    <source>
        <dbReference type="ARBA" id="ARBA00023242"/>
    </source>
</evidence>
<evidence type="ECO:0000313" key="16">
    <source>
        <dbReference type="Proteomes" id="UP000694924"/>
    </source>
</evidence>